<accession>A0A2Z6PFW7</accession>
<protein>
    <submittedName>
        <fullName evidence="2">Uncharacterized protein</fullName>
    </submittedName>
</protein>
<keyword evidence="3" id="KW-1185">Reference proteome</keyword>
<evidence type="ECO:0000313" key="3">
    <source>
        <dbReference type="Proteomes" id="UP000242715"/>
    </source>
</evidence>
<feature type="region of interest" description="Disordered" evidence="1">
    <location>
        <begin position="30"/>
        <end position="53"/>
    </location>
</feature>
<reference evidence="3" key="1">
    <citation type="journal article" date="2017" name="Front. Plant Sci.">
        <title>Climate Clever Clovers: New Paradigm to Reduce the Environmental Footprint of Ruminants by Breeding Low Methanogenic Forages Utilizing Haplotype Variation.</title>
        <authorList>
            <person name="Kaur P."/>
            <person name="Appels R."/>
            <person name="Bayer P.E."/>
            <person name="Keeble-Gagnere G."/>
            <person name="Wang J."/>
            <person name="Hirakawa H."/>
            <person name="Shirasawa K."/>
            <person name="Vercoe P."/>
            <person name="Stefanova K."/>
            <person name="Durmic Z."/>
            <person name="Nichols P."/>
            <person name="Revell C."/>
            <person name="Isobe S.N."/>
            <person name="Edwards D."/>
            <person name="Erskine W."/>
        </authorList>
    </citation>
    <scope>NUCLEOTIDE SEQUENCE [LARGE SCALE GENOMIC DNA]</scope>
    <source>
        <strain evidence="3">cv. Daliak</strain>
    </source>
</reference>
<name>A0A2Z6PFW7_TRISU</name>
<evidence type="ECO:0000256" key="1">
    <source>
        <dbReference type="SAM" id="MobiDB-lite"/>
    </source>
</evidence>
<proteinExistence type="predicted"/>
<dbReference type="AlphaFoldDB" id="A0A2Z6PFW7"/>
<dbReference type="EMBL" id="DF974473">
    <property type="protein sequence ID" value="GAU48792.1"/>
    <property type="molecule type" value="Genomic_DNA"/>
</dbReference>
<sequence length="83" mass="9450">MCHPKIPFVSQEGLIVHTRWFVFQGSNEAEHEPRHVHHGDGVGNSSDESGSVKRCMCSPSQHPGSFRCRQHHGEYVWRGKTIK</sequence>
<dbReference type="PANTHER" id="PTHR33132">
    <property type="entry name" value="OSJNBB0118P14.9 PROTEIN"/>
    <property type="match status" value="1"/>
</dbReference>
<dbReference type="PANTHER" id="PTHR33132:SF129">
    <property type="match status" value="1"/>
</dbReference>
<dbReference type="OrthoDB" id="1676051at2759"/>
<gene>
    <name evidence="2" type="ORF">TSUD_141100</name>
</gene>
<evidence type="ECO:0000313" key="2">
    <source>
        <dbReference type="EMBL" id="GAU48792.1"/>
    </source>
</evidence>
<organism evidence="2 3">
    <name type="scientific">Trifolium subterraneum</name>
    <name type="common">Subterranean clover</name>
    <dbReference type="NCBI Taxonomy" id="3900"/>
    <lineage>
        <taxon>Eukaryota</taxon>
        <taxon>Viridiplantae</taxon>
        <taxon>Streptophyta</taxon>
        <taxon>Embryophyta</taxon>
        <taxon>Tracheophyta</taxon>
        <taxon>Spermatophyta</taxon>
        <taxon>Magnoliopsida</taxon>
        <taxon>eudicotyledons</taxon>
        <taxon>Gunneridae</taxon>
        <taxon>Pentapetalae</taxon>
        <taxon>rosids</taxon>
        <taxon>fabids</taxon>
        <taxon>Fabales</taxon>
        <taxon>Fabaceae</taxon>
        <taxon>Papilionoideae</taxon>
        <taxon>50 kb inversion clade</taxon>
        <taxon>NPAAA clade</taxon>
        <taxon>Hologalegina</taxon>
        <taxon>IRL clade</taxon>
        <taxon>Trifolieae</taxon>
        <taxon>Trifolium</taxon>
    </lineage>
</organism>
<dbReference type="Proteomes" id="UP000242715">
    <property type="component" value="Unassembled WGS sequence"/>
</dbReference>